<organism evidence="1 2">
    <name type="scientific">Limibacillus halophilus</name>
    <dbReference type="NCBI Taxonomy" id="1579333"/>
    <lineage>
        <taxon>Bacteria</taxon>
        <taxon>Pseudomonadati</taxon>
        <taxon>Pseudomonadota</taxon>
        <taxon>Alphaproteobacteria</taxon>
        <taxon>Rhodospirillales</taxon>
        <taxon>Rhodovibrionaceae</taxon>
        <taxon>Limibacillus</taxon>
    </lineage>
</organism>
<comment type="caution">
    <text evidence="1">The sequence shown here is derived from an EMBL/GenBank/DDBJ whole genome shotgun (WGS) entry which is preliminary data.</text>
</comment>
<evidence type="ECO:0000313" key="1">
    <source>
        <dbReference type="EMBL" id="MBB3065772.1"/>
    </source>
</evidence>
<evidence type="ECO:0000313" key="2">
    <source>
        <dbReference type="Proteomes" id="UP000581135"/>
    </source>
</evidence>
<protein>
    <recommendedName>
        <fullName evidence="3">HTH merR-type domain-containing protein</fullName>
    </recommendedName>
</protein>
<name>A0A839STG2_9PROT</name>
<keyword evidence="2" id="KW-1185">Reference proteome</keyword>
<dbReference type="RefSeq" id="WP_183416598.1">
    <property type="nucleotide sequence ID" value="NZ_JACHXA010000005.1"/>
</dbReference>
<dbReference type="Proteomes" id="UP000581135">
    <property type="component" value="Unassembled WGS sequence"/>
</dbReference>
<reference evidence="1 2" key="1">
    <citation type="submission" date="2020-08" db="EMBL/GenBank/DDBJ databases">
        <title>Genomic Encyclopedia of Type Strains, Phase III (KMG-III): the genomes of soil and plant-associated and newly described type strains.</title>
        <authorList>
            <person name="Whitman W."/>
        </authorList>
    </citation>
    <scope>NUCLEOTIDE SEQUENCE [LARGE SCALE GENOMIC DNA]</scope>
    <source>
        <strain evidence="1 2">CECT 8803</strain>
    </source>
</reference>
<dbReference type="EMBL" id="JACHXA010000005">
    <property type="protein sequence ID" value="MBB3065772.1"/>
    <property type="molecule type" value="Genomic_DNA"/>
</dbReference>
<evidence type="ECO:0008006" key="3">
    <source>
        <dbReference type="Google" id="ProtNLM"/>
    </source>
</evidence>
<accession>A0A839STG2</accession>
<proteinExistence type="predicted"/>
<sequence length="180" mass="19728">MVTERHYLTVKALAQLIAPSLSAANIAKTMRQLRHWTQNDLLETVGGKETGTGIPRLYETEPTPWIAAILLELARYGATLEVLKPAAQALYDAWEDDNDLVMASETQEGPAFAQVSWQVDPDSGRFTKASIHFFHGIEAFDGDETVLESAPVSSILINLTQVMDKLYGAGATADRGDHDQ</sequence>
<dbReference type="AlphaFoldDB" id="A0A839STG2"/>
<gene>
    <name evidence="1" type="ORF">FHR98_002068</name>
</gene>